<reference evidence="2 3" key="1">
    <citation type="submission" date="2015-03" db="EMBL/GenBank/DDBJ databases">
        <title>RNA-seq based gene annotation and comparative genomics of four Zymoseptoria species reveal species-specific pathogenicity related genes and transposable element activity.</title>
        <authorList>
            <person name="Grandaubert J."/>
            <person name="Bhattacharyya A."/>
            <person name="Stukenbrock E.H."/>
        </authorList>
    </citation>
    <scope>NUCLEOTIDE SEQUENCE [LARGE SCALE GENOMIC DNA]</scope>
    <source>
        <strain evidence="2 3">Zb18110</strain>
    </source>
</reference>
<keyword evidence="3" id="KW-1185">Reference proteome</keyword>
<protein>
    <submittedName>
        <fullName evidence="2">Uncharacterized protein</fullName>
    </submittedName>
</protein>
<feature type="compositionally biased region" description="Polar residues" evidence="1">
    <location>
        <begin position="189"/>
        <end position="207"/>
    </location>
</feature>
<feature type="compositionally biased region" description="Basic and acidic residues" evidence="1">
    <location>
        <begin position="75"/>
        <end position="93"/>
    </location>
</feature>
<feature type="compositionally biased region" description="Polar residues" evidence="1">
    <location>
        <begin position="413"/>
        <end position="429"/>
    </location>
</feature>
<organism evidence="2 3">
    <name type="scientific">Zymoseptoria brevis</name>
    <dbReference type="NCBI Taxonomy" id="1047168"/>
    <lineage>
        <taxon>Eukaryota</taxon>
        <taxon>Fungi</taxon>
        <taxon>Dikarya</taxon>
        <taxon>Ascomycota</taxon>
        <taxon>Pezizomycotina</taxon>
        <taxon>Dothideomycetes</taxon>
        <taxon>Dothideomycetidae</taxon>
        <taxon>Mycosphaerellales</taxon>
        <taxon>Mycosphaerellaceae</taxon>
        <taxon>Zymoseptoria</taxon>
    </lineage>
</organism>
<feature type="compositionally biased region" description="Basic and acidic residues" evidence="1">
    <location>
        <begin position="431"/>
        <end position="469"/>
    </location>
</feature>
<evidence type="ECO:0000313" key="2">
    <source>
        <dbReference type="EMBL" id="KJY00999.1"/>
    </source>
</evidence>
<feature type="compositionally biased region" description="Low complexity" evidence="1">
    <location>
        <begin position="245"/>
        <end position="254"/>
    </location>
</feature>
<gene>
    <name evidence="2" type="ORF">TI39_contig306g00019</name>
</gene>
<feature type="compositionally biased region" description="Basic residues" evidence="1">
    <location>
        <begin position="366"/>
        <end position="379"/>
    </location>
</feature>
<feature type="region of interest" description="Disordered" evidence="1">
    <location>
        <begin position="45"/>
        <end position="482"/>
    </location>
</feature>
<feature type="compositionally biased region" description="Basic and acidic residues" evidence="1">
    <location>
        <begin position="330"/>
        <end position="347"/>
    </location>
</feature>
<comment type="caution">
    <text evidence="2">The sequence shown here is derived from an EMBL/GenBank/DDBJ whole genome shotgun (WGS) entry which is preliminary data.</text>
</comment>
<dbReference type="AlphaFoldDB" id="A0A0F4GUU9"/>
<feature type="compositionally biased region" description="Basic and acidic residues" evidence="1">
    <location>
        <begin position="100"/>
        <end position="113"/>
    </location>
</feature>
<dbReference type="OrthoDB" id="3649448at2759"/>
<dbReference type="Proteomes" id="UP000033647">
    <property type="component" value="Unassembled WGS sequence"/>
</dbReference>
<dbReference type="EMBL" id="LAFY01000298">
    <property type="protein sequence ID" value="KJY00999.1"/>
    <property type="molecule type" value="Genomic_DNA"/>
</dbReference>
<dbReference type="STRING" id="1047168.A0A0F4GUU9"/>
<feature type="compositionally biased region" description="Basic and acidic residues" evidence="1">
    <location>
        <begin position="45"/>
        <end position="61"/>
    </location>
</feature>
<proteinExistence type="predicted"/>
<evidence type="ECO:0000313" key="3">
    <source>
        <dbReference type="Proteomes" id="UP000033647"/>
    </source>
</evidence>
<name>A0A0F4GUU9_9PEZI</name>
<sequence>MAGTGLALTGVMWGTDKVPDHWFENIPILGPKLFKEEKKYKAKIEDHYREDKSEMKSEKSRSTSRRYSNDDYEDDRSTTKGDGDKAYQSDDGHRRRNGHTRFDGGRHGTEDLGSRAGSRRSRDGGARRSGSGERYGYGDDLGRRSSRMHNEPLAQQSPVPRYGGPLDRPPMGANVNGGNAVGSPPPMGSPQQMYPPSFNSTTFQGSNPRGPPPTVQSTSTLRGGISTGYVPYAHLYGGPTHSQAQPQNGNYGQQPPSPFSPLAHPQPQNGNGYQPQGFPPPSQHNSPRPESRHRNSPPPSARTVAPRPYHQNPFAQDAPPGNQPGYLIDPNHEPQRNSRDRDYDRQDTAASSRQSSPPRRHDSRRERRSKSHSRPRSRSRSQDRDRDHDRPRKSEKEKQKPRRQKSLRDRMTALSQSAMNKVSEFSSEFSGGDKKEQSMRRRSRDAERDREWSRRVNGRDGRERKERRASQPARSRVIYDSD</sequence>
<feature type="compositionally biased region" description="Basic and acidic residues" evidence="1">
    <location>
        <begin position="380"/>
        <end position="398"/>
    </location>
</feature>
<feature type="compositionally biased region" description="Low complexity" evidence="1">
    <location>
        <begin position="265"/>
        <end position="276"/>
    </location>
</feature>
<feature type="compositionally biased region" description="Low complexity" evidence="1">
    <location>
        <begin position="172"/>
        <end position="182"/>
    </location>
</feature>
<evidence type="ECO:0000256" key="1">
    <source>
        <dbReference type="SAM" id="MobiDB-lite"/>
    </source>
</evidence>
<accession>A0A0F4GUU9</accession>